<dbReference type="PANTHER" id="PTHR43333:SF1">
    <property type="entry name" value="D-ISOMER SPECIFIC 2-HYDROXYACID DEHYDROGENASE NAD-BINDING DOMAIN-CONTAINING PROTEIN"/>
    <property type="match status" value="1"/>
</dbReference>
<dbReference type="InterPro" id="IPR006140">
    <property type="entry name" value="D-isomer_DH_NAD-bd"/>
</dbReference>
<dbReference type="Pfam" id="PF02826">
    <property type="entry name" value="2-Hacid_dh_C"/>
    <property type="match status" value="1"/>
</dbReference>
<gene>
    <name evidence="4" type="ORF">HJ536_03885</name>
</gene>
<sequence length="309" mass="33397">MINVLLAAPPAYWDEYEAPLGRALAAAGLDADLSMDHAPEDVDYIVYAPHKALQDFSPFKRCKAVLSLWAGVEKIVGNQSLTMSLARMVDPGLKKGMVEFVTGHVLRYHLGMDQHILVQDGVWRHSPPPLAQDRKVTVLGLGELGRTCAEMLVRFGFQVRGWSRSQRQVAGVSCFSSADGLLEALRGAEIVVLLLPDTPDTENVLDAEALGVLAHGAKLINPGRGPLIDDDALLAALDSGQVGHATLDVFRVEPLPAEHPFWAHPNVTVTPHIASETRADTASEVIAENIRRAEAGEPLLFVVDRAAGY</sequence>
<dbReference type="AlphaFoldDB" id="A0A850Q607"/>
<dbReference type="PANTHER" id="PTHR43333">
    <property type="entry name" value="2-HACID_DH_C DOMAIN-CONTAINING PROTEIN"/>
    <property type="match status" value="1"/>
</dbReference>
<feature type="domain" description="D-isomer specific 2-hydroxyacid dehydrogenase NAD-binding" evidence="3">
    <location>
        <begin position="116"/>
        <end position="274"/>
    </location>
</feature>
<organism evidence="4 5">
    <name type="scientific">Donghicola mangrovi</name>
    <dbReference type="NCBI Taxonomy" id="2729614"/>
    <lineage>
        <taxon>Bacteria</taxon>
        <taxon>Pseudomonadati</taxon>
        <taxon>Pseudomonadota</taxon>
        <taxon>Alphaproteobacteria</taxon>
        <taxon>Rhodobacterales</taxon>
        <taxon>Roseobacteraceae</taxon>
        <taxon>Donghicola</taxon>
    </lineage>
</organism>
<name>A0A850Q607_9RHOB</name>
<dbReference type="RefSeq" id="WP_177156725.1">
    <property type="nucleotide sequence ID" value="NZ_JABCJE010000001.1"/>
</dbReference>
<evidence type="ECO:0000313" key="4">
    <source>
        <dbReference type="EMBL" id="NVO22488.1"/>
    </source>
</evidence>
<evidence type="ECO:0000256" key="1">
    <source>
        <dbReference type="ARBA" id="ARBA00023002"/>
    </source>
</evidence>
<dbReference type="GO" id="GO:0016491">
    <property type="term" value="F:oxidoreductase activity"/>
    <property type="evidence" value="ECO:0007669"/>
    <property type="project" value="UniProtKB-KW"/>
</dbReference>
<comment type="caution">
    <text evidence="4">The sequence shown here is derived from an EMBL/GenBank/DDBJ whole genome shotgun (WGS) entry which is preliminary data.</text>
</comment>
<protein>
    <submittedName>
        <fullName evidence="4">Glyoxylate/hydroxypyruvate reductase A</fullName>
    </submittedName>
</protein>
<dbReference type="Gene3D" id="3.40.50.720">
    <property type="entry name" value="NAD(P)-binding Rossmann-like Domain"/>
    <property type="match status" value="2"/>
</dbReference>
<evidence type="ECO:0000313" key="5">
    <source>
        <dbReference type="Proteomes" id="UP000592216"/>
    </source>
</evidence>
<keyword evidence="1" id="KW-0560">Oxidoreductase</keyword>
<dbReference type="EMBL" id="JABCJE010000001">
    <property type="protein sequence ID" value="NVO22488.1"/>
    <property type="molecule type" value="Genomic_DNA"/>
</dbReference>
<keyword evidence="2" id="KW-0520">NAD</keyword>
<evidence type="ECO:0000256" key="2">
    <source>
        <dbReference type="ARBA" id="ARBA00023027"/>
    </source>
</evidence>
<dbReference type="SUPFAM" id="SSF51735">
    <property type="entry name" value="NAD(P)-binding Rossmann-fold domains"/>
    <property type="match status" value="1"/>
</dbReference>
<dbReference type="InterPro" id="IPR036291">
    <property type="entry name" value="NAD(P)-bd_dom_sf"/>
</dbReference>
<keyword evidence="4" id="KW-0670">Pyruvate</keyword>
<evidence type="ECO:0000259" key="3">
    <source>
        <dbReference type="Pfam" id="PF02826"/>
    </source>
</evidence>
<dbReference type="GO" id="GO:0051287">
    <property type="term" value="F:NAD binding"/>
    <property type="evidence" value="ECO:0007669"/>
    <property type="project" value="InterPro"/>
</dbReference>
<dbReference type="Proteomes" id="UP000592216">
    <property type="component" value="Unassembled WGS sequence"/>
</dbReference>
<reference evidence="4 5" key="1">
    <citation type="submission" date="2020-04" db="EMBL/GenBank/DDBJ databases">
        <title>Donghicola sp., a member of the Rhodobacteraceae family isolated from mangrove forest in Thailand.</title>
        <authorList>
            <person name="Charoenyingcharoen P."/>
            <person name="Yukphan P."/>
        </authorList>
    </citation>
    <scope>NUCLEOTIDE SEQUENCE [LARGE SCALE GENOMIC DNA]</scope>
    <source>
        <strain evidence="4 5">B5-SW-15</strain>
    </source>
</reference>
<accession>A0A850Q607</accession>
<proteinExistence type="predicted"/>
<dbReference type="CDD" id="cd12164">
    <property type="entry name" value="GDH_like_2"/>
    <property type="match status" value="1"/>
</dbReference>